<dbReference type="EMBL" id="LSUQ01000001">
    <property type="protein sequence ID" value="OAG95382.1"/>
    <property type="molecule type" value="Genomic_DNA"/>
</dbReference>
<evidence type="ECO:0000256" key="5">
    <source>
        <dbReference type="ARBA" id="ARBA00023049"/>
    </source>
</evidence>
<dbReference type="GO" id="GO:0006518">
    <property type="term" value="P:peptide metabolic process"/>
    <property type="evidence" value="ECO:0007669"/>
    <property type="project" value="TreeGrafter"/>
</dbReference>
<dbReference type="PANTHER" id="PTHR11804">
    <property type="entry name" value="PROTEASE M3 THIMET OLIGOPEPTIDASE-RELATED"/>
    <property type="match status" value="1"/>
</dbReference>
<evidence type="ECO:0000256" key="3">
    <source>
        <dbReference type="ARBA" id="ARBA00022801"/>
    </source>
</evidence>
<dbReference type="NCBIfam" id="TIGR02289">
    <property type="entry name" value="M3_not_pepF"/>
    <property type="match status" value="1"/>
</dbReference>
<dbReference type="CDD" id="cd09606">
    <property type="entry name" value="M3B_PepF"/>
    <property type="match status" value="1"/>
</dbReference>
<comment type="caution">
    <text evidence="9">The sequence shown here is derived from an EMBL/GenBank/DDBJ whole genome shotgun (WGS) entry which is preliminary data.</text>
</comment>
<keyword evidence="4 6" id="KW-0862">Zinc</keyword>
<feature type="domain" description="Peptidase M3A/M3B catalytic" evidence="7">
    <location>
        <begin position="165"/>
        <end position="546"/>
    </location>
</feature>
<dbReference type="Gene3D" id="1.10.1370.30">
    <property type="match status" value="1"/>
</dbReference>
<gene>
    <name evidence="8" type="ORF">AYW79_00255</name>
    <name evidence="9" type="ORF">B2M26_09190</name>
</gene>
<dbReference type="GO" id="GO:0004222">
    <property type="term" value="F:metalloendopeptidase activity"/>
    <property type="evidence" value="ECO:0007669"/>
    <property type="project" value="InterPro"/>
</dbReference>
<keyword evidence="1 6" id="KW-0645">Protease</keyword>
<comment type="similarity">
    <text evidence="6">Belongs to the peptidase M3 family.</text>
</comment>
<dbReference type="PANTHER" id="PTHR11804:SF28">
    <property type="entry name" value="OLIGOENDOPEPTIDASE F"/>
    <property type="match status" value="1"/>
</dbReference>
<dbReference type="Proteomes" id="UP000077421">
    <property type="component" value="Unassembled WGS sequence"/>
</dbReference>
<dbReference type="STRING" id="1765683.B2M26_09190"/>
<keyword evidence="2 6" id="KW-0479">Metal-binding</keyword>
<evidence type="ECO:0000256" key="6">
    <source>
        <dbReference type="RuleBase" id="RU003435"/>
    </source>
</evidence>
<keyword evidence="3 6" id="KW-0378">Hydrolase</keyword>
<dbReference type="OrthoDB" id="9762795at2"/>
<dbReference type="InterPro" id="IPR011976">
    <property type="entry name" value="Pept_M3B_oligopep-rel"/>
</dbReference>
<proteinExistence type="inferred from homology"/>
<dbReference type="Proteomes" id="UP000190229">
    <property type="component" value="Unassembled WGS sequence"/>
</dbReference>
<dbReference type="InterPro" id="IPR045090">
    <property type="entry name" value="Pept_M3A_M3B"/>
</dbReference>
<evidence type="ECO:0000313" key="11">
    <source>
        <dbReference type="Proteomes" id="UP000190229"/>
    </source>
</evidence>
<comment type="cofactor">
    <cofactor evidence="6">
        <name>Zn(2+)</name>
        <dbReference type="ChEBI" id="CHEBI:29105"/>
    </cofactor>
    <text evidence="6">Binds 1 zinc ion.</text>
</comment>
<evidence type="ECO:0000256" key="1">
    <source>
        <dbReference type="ARBA" id="ARBA00022670"/>
    </source>
</evidence>
<protein>
    <submittedName>
        <fullName evidence="9">Oligoendopeptidase F</fullName>
    </submittedName>
</protein>
<dbReference type="InterPro" id="IPR001567">
    <property type="entry name" value="Pept_M3A_M3B_dom"/>
</dbReference>
<organism evidence="9 11">
    <name type="scientific">Ferroacidibacillus organovorans</name>
    <dbReference type="NCBI Taxonomy" id="1765683"/>
    <lineage>
        <taxon>Bacteria</taxon>
        <taxon>Bacillati</taxon>
        <taxon>Bacillota</taxon>
        <taxon>Bacilli</taxon>
        <taxon>Bacillales</taxon>
        <taxon>Alicyclobacillaceae</taxon>
        <taxon>Ferroacidibacillus</taxon>
    </lineage>
</organism>
<dbReference type="GO" id="GO:0046872">
    <property type="term" value="F:metal ion binding"/>
    <property type="evidence" value="ECO:0007669"/>
    <property type="project" value="UniProtKB-UniRule"/>
</dbReference>
<dbReference type="EMBL" id="MWPS01000026">
    <property type="protein sequence ID" value="OPG15782.1"/>
    <property type="molecule type" value="Genomic_DNA"/>
</dbReference>
<dbReference type="Pfam" id="PF01432">
    <property type="entry name" value="Peptidase_M3"/>
    <property type="match status" value="1"/>
</dbReference>
<reference evidence="8 10" key="1">
    <citation type="submission" date="2016-02" db="EMBL/GenBank/DDBJ databases">
        <title>Draft genome sequence of Acidibacillus ferrooxidans SLC66.</title>
        <authorList>
            <person name="Oliveira G."/>
            <person name="Nancucheo I."/>
            <person name="Dall'Agnol H."/>
            <person name="Johnson B."/>
            <person name="Oliveira R."/>
            <person name="Nunes G.L."/>
            <person name="Tzotzos G."/>
            <person name="Orellana S.C."/>
            <person name="Salim A.C."/>
            <person name="Araujo F.M."/>
        </authorList>
    </citation>
    <scope>NUCLEOTIDE SEQUENCE [LARGE SCALE GENOMIC DNA]</scope>
    <source>
        <strain evidence="8 10">SLC66</strain>
    </source>
</reference>
<dbReference type="RefSeq" id="WP_067560509.1">
    <property type="nucleotide sequence ID" value="NZ_LSUQ01000001.1"/>
</dbReference>
<evidence type="ECO:0000256" key="4">
    <source>
        <dbReference type="ARBA" id="ARBA00022833"/>
    </source>
</evidence>
<name>A0A162TKV1_9BACL</name>
<evidence type="ECO:0000313" key="8">
    <source>
        <dbReference type="EMBL" id="OAG95382.1"/>
    </source>
</evidence>
<evidence type="ECO:0000313" key="9">
    <source>
        <dbReference type="EMBL" id="OPG15782.1"/>
    </source>
</evidence>
<dbReference type="GO" id="GO:0006508">
    <property type="term" value="P:proteolysis"/>
    <property type="evidence" value="ECO:0007669"/>
    <property type="project" value="UniProtKB-KW"/>
</dbReference>
<accession>A0A162TKV1</accession>
<sequence>MGFSSYLYQRPDMEETKHLFEERLETFRACNSVVEARTAIAAINAIRDAFDSMGNLVYIRHSTDTNSEFYRDEQRFFDEFGPVMQSLTTAFYDALLTSPHRAELEKEIGERVFRLAELQRKTFSPEVLEDLQKENELTTKYQEIVASAKIAFDGKELNLAQFGPYTESPDRDLRKAASEARFAFMALHEEEFDSIYDQLVKLRHGIAVKLGFPSFTELSYARLNRTDYSQEDVKRFRDQVHREIVPIVEGLTERKKARLHLDKLYYYDGAFSFATGNPTPKGSPEELVAYAKRMYAEQSDVTKSFFDFMIENDLMDLVTGPGKAAGGYCTYIPQYGSPFIFANFNGTSGDVDVLTHEAGHALQVFLSREQVMPEYYWPTFEAAEIFSMSMEFFAWPWMDLFFKEDTDKYKFDHLSGALSFLPYGVAVDEFQHFIYANVDATPAERKSAWRAVERKYLPSRDYAGNEYLERGGFWHIQSHIFGTPFYYIDYTLAQVCAFQYWQRSLDERDAAFADYLAIARKGGSASFTELVHAGNLTSPFATGCLEEVSGAVRVWLDRIDDSAF</sequence>
<dbReference type="AlphaFoldDB" id="A0A162TKV1"/>
<reference evidence="9 11" key="2">
    <citation type="submission" date="2017-02" db="EMBL/GenBank/DDBJ databases">
        <title>Draft genome of Acidibacillus ferrooxidans Huett2.</title>
        <authorList>
            <person name="Schopf S."/>
        </authorList>
    </citation>
    <scope>NUCLEOTIDE SEQUENCE [LARGE SCALE GENOMIC DNA]</scope>
    <source>
        <strain evidence="9 11">Huett2</strain>
    </source>
</reference>
<evidence type="ECO:0000313" key="10">
    <source>
        <dbReference type="Proteomes" id="UP000077421"/>
    </source>
</evidence>
<dbReference type="SUPFAM" id="SSF55486">
    <property type="entry name" value="Metalloproteases ('zincins'), catalytic domain"/>
    <property type="match status" value="1"/>
</dbReference>
<keyword evidence="11" id="KW-1185">Reference proteome</keyword>
<keyword evidence="5 6" id="KW-0482">Metalloprotease</keyword>
<evidence type="ECO:0000259" key="7">
    <source>
        <dbReference type="Pfam" id="PF01432"/>
    </source>
</evidence>
<evidence type="ECO:0000256" key="2">
    <source>
        <dbReference type="ARBA" id="ARBA00022723"/>
    </source>
</evidence>